<sequence>MPSKRNSERSPLFVGRVCALLLSLLPALVIHTPRPAAAAMAQTSALPDRESVLEIAEDEDEEVGIDQGETPPEASNTPRHTQLDGLIGYRVFSRDGYGGRAAPYEDLHPGPTGGLLFNNLDRKLKYSLEGTYTSEKDYLGDFLFDRNGDYRFHLRTESLWHNLDQKPLFSPEFKLGRADSTSLADYVASPDPTAAYGLRVEQDQARARIKIHEWPLHLNLGYWRLLREGTAQLRYADHAFEGPTNTVYGRSHTVNRETHEGEAGFDAHLGPIDLIYSFLIREFRDNAGIPRDSFIARPDTTGALVRGAGLQQHNEAPDSRFLAHTVKAHTSLSGGLVGAASYTYGKRRNRSALTDIHGANGVSQVLNNVAGDLTYTPCKEFTLAVKYRRQEIDSDTPSTITSSFALPSTTIPVRHPIDTRKDVLTSTLTIHPTPLVTIKGEYRGLFVNRDLVRDPDIAVGWKLPENSRTHRGSVAFLSRPVKGLRLKAQYSYMAVDNPSYDTSPDERHDGELLVAYTMPNRWGANANYQARRESRGEIGRTELFAQVTPQQTLQFTTRPFQTLLAREQASDTVTISMWFVPIERVTLSGGYALLRSRAEQGVLLTSVSTAQAPLTQDTASYTSQAQVWSLGAGYRPVDQLDLSLQLQHIRSLADFSPVNSAGIGEISRSSTEESSLAARADYRFTRNFSCTLHYGLRDYNDRVSTRYEGTVHSVTAFLTATW</sequence>
<evidence type="ECO:0000313" key="2">
    <source>
        <dbReference type="EMBL" id="TWJ19422.1"/>
    </source>
</evidence>
<reference evidence="2 3" key="1">
    <citation type="submission" date="2019-07" db="EMBL/GenBank/DDBJ databases">
        <title>Genomic Encyclopedia of Archaeal and Bacterial Type Strains, Phase II (KMG-II): from individual species to whole genera.</title>
        <authorList>
            <person name="Goeker M."/>
        </authorList>
    </citation>
    <scope>NUCLEOTIDE SEQUENCE [LARGE SCALE GENOMIC DNA]</scope>
    <source>
        <strain evidence="2 3">ATCC BAA-1139</strain>
    </source>
</reference>
<dbReference type="Gene3D" id="2.40.160.10">
    <property type="entry name" value="Porin"/>
    <property type="match status" value="1"/>
</dbReference>
<feature type="region of interest" description="Disordered" evidence="1">
    <location>
        <begin position="59"/>
        <end position="80"/>
    </location>
</feature>
<evidence type="ECO:0000313" key="3">
    <source>
        <dbReference type="Proteomes" id="UP000319449"/>
    </source>
</evidence>
<dbReference type="Proteomes" id="UP000319449">
    <property type="component" value="Unassembled WGS sequence"/>
</dbReference>
<dbReference type="AlphaFoldDB" id="A0A562VNN8"/>
<protein>
    <recommendedName>
        <fullName evidence="4">Outer membrane beta-barrel protein</fullName>
    </recommendedName>
</protein>
<dbReference type="SUPFAM" id="SSF56935">
    <property type="entry name" value="Porins"/>
    <property type="match status" value="1"/>
</dbReference>
<evidence type="ECO:0000256" key="1">
    <source>
        <dbReference type="SAM" id="MobiDB-lite"/>
    </source>
</evidence>
<dbReference type="EMBL" id="VLLN01000009">
    <property type="protein sequence ID" value="TWJ19422.1"/>
    <property type="molecule type" value="Genomic_DNA"/>
</dbReference>
<gene>
    <name evidence="2" type="ORF">JN12_01838</name>
</gene>
<comment type="caution">
    <text evidence="2">The sequence shown here is derived from an EMBL/GenBank/DDBJ whole genome shotgun (WGS) entry which is preliminary data.</text>
</comment>
<proteinExistence type="predicted"/>
<organism evidence="2 3">
    <name type="scientific">Geobacter argillaceus</name>
    <dbReference type="NCBI Taxonomy" id="345631"/>
    <lineage>
        <taxon>Bacteria</taxon>
        <taxon>Pseudomonadati</taxon>
        <taxon>Thermodesulfobacteriota</taxon>
        <taxon>Desulfuromonadia</taxon>
        <taxon>Geobacterales</taxon>
        <taxon>Geobacteraceae</taxon>
        <taxon>Geobacter</taxon>
    </lineage>
</organism>
<dbReference type="InterPro" id="IPR023614">
    <property type="entry name" value="Porin_dom_sf"/>
</dbReference>
<evidence type="ECO:0008006" key="4">
    <source>
        <dbReference type="Google" id="ProtNLM"/>
    </source>
</evidence>
<name>A0A562VNN8_9BACT</name>
<accession>A0A562VNN8</accession>
<keyword evidence="3" id="KW-1185">Reference proteome</keyword>